<comment type="caution">
    <text evidence="1">The sequence shown here is derived from an EMBL/GenBank/DDBJ whole genome shotgun (WGS) entry which is preliminary data.</text>
</comment>
<keyword evidence="2" id="KW-1185">Reference proteome</keyword>
<sequence length="85" mass="9874">MAINIAVAKQWMVERACFARVTRRRQRGLTRMVSSGWSVIRRGLWRVAFFPGSLASGRTEEAPFHPGELVRWWRLLSCWKEGGRV</sequence>
<dbReference type="Proteomes" id="UP001180020">
    <property type="component" value="Unassembled WGS sequence"/>
</dbReference>
<organism evidence="1 2">
    <name type="scientific">Acorus calamus</name>
    <name type="common">Sweet flag</name>
    <dbReference type="NCBI Taxonomy" id="4465"/>
    <lineage>
        <taxon>Eukaryota</taxon>
        <taxon>Viridiplantae</taxon>
        <taxon>Streptophyta</taxon>
        <taxon>Embryophyta</taxon>
        <taxon>Tracheophyta</taxon>
        <taxon>Spermatophyta</taxon>
        <taxon>Magnoliopsida</taxon>
        <taxon>Liliopsida</taxon>
        <taxon>Acoraceae</taxon>
        <taxon>Acorus</taxon>
    </lineage>
</organism>
<dbReference type="EMBL" id="JAUJYO010000017">
    <property type="protein sequence ID" value="KAK1293650.1"/>
    <property type="molecule type" value="Genomic_DNA"/>
</dbReference>
<protein>
    <submittedName>
        <fullName evidence="1">Uncharacterized protein</fullName>
    </submittedName>
</protein>
<evidence type="ECO:0000313" key="2">
    <source>
        <dbReference type="Proteomes" id="UP001180020"/>
    </source>
</evidence>
<reference evidence="1" key="1">
    <citation type="journal article" date="2023" name="Nat. Commun.">
        <title>Diploid and tetraploid genomes of Acorus and the evolution of monocots.</title>
        <authorList>
            <person name="Ma L."/>
            <person name="Liu K.W."/>
            <person name="Li Z."/>
            <person name="Hsiao Y.Y."/>
            <person name="Qi Y."/>
            <person name="Fu T."/>
            <person name="Tang G.D."/>
            <person name="Zhang D."/>
            <person name="Sun W.H."/>
            <person name="Liu D.K."/>
            <person name="Li Y."/>
            <person name="Chen G.Z."/>
            <person name="Liu X.D."/>
            <person name="Liao X.Y."/>
            <person name="Jiang Y.T."/>
            <person name="Yu X."/>
            <person name="Hao Y."/>
            <person name="Huang J."/>
            <person name="Zhao X.W."/>
            <person name="Ke S."/>
            <person name="Chen Y.Y."/>
            <person name="Wu W.L."/>
            <person name="Hsu J.L."/>
            <person name="Lin Y.F."/>
            <person name="Huang M.D."/>
            <person name="Li C.Y."/>
            <person name="Huang L."/>
            <person name="Wang Z.W."/>
            <person name="Zhao X."/>
            <person name="Zhong W.Y."/>
            <person name="Peng D.H."/>
            <person name="Ahmad S."/>
            <person name="Lan S."/>
            <person name="Zhang J.S."/>
            <person name="Tsai W.C."/>
            <person name="Van de Peer Y."/>
            <person name="Liu Z.J."/>
        </authorList>
    </citation>
    <scope>NUCLEOTIDE SEQUENCE</scope>
    <source>
        <strain evidence="1">CP</strain>
    </source>
</reference>
<dbReference type="AlphaFoldDB" id="A0AAV9CXW6"/>
<accession>A0AAV9CXW6</accession>
<proteinExistence type="predicted"/>
<gene>
    <name evidence="1" type="ORF">QJS10_CPB17g00754</name>
</gene>
<evidence type="ECO:0000313" key="1">
    <source>
        <dbReference type="EMBL" id="KAK1293650.1"/>
    </source>
</evidence>
<name>A0AAV9CXW6_ACOCL</name>
<reference evidence="1" key="2">
    <citation type="submission" date="2023-06" db="EMBL/GenBank/DDBJ databases">
        <authorList>
            <person name="Ma L."/>
            <person name="Liu K.-W."/>
            <person name="Li Z."/>
            <person name="Hsiao Y.-Y."/>
            <person name="Qi Y."/>
            <person name="Fu T."/>
            <person name="Tang G."/>
            <person name="Zhang D."/>
            <person name="Sun W.-H."/>
            <person name="Liu D.-K."/>
            <person name="Li Y."/>
            <person name="Chen G.-Z."/>
            <person name="Liu X.-D."/>
            <person name="Liao X.-Y."/>
            <person name="Jiang Y.-T."/>
            <person name="Yu X."/>
            <person name="Hao Y."/>
            <person name="Huang J."/>
            <person name="Zhao X.-W."/>
            <person name="Ke S."/>
            <person name="Chen Y.-Y."/>
            <person name="Wu W.-L."/>
            <person name="Hsu J.-L."/>
            <person name="Lin Y.-F."/>
            <person name="Huang M.-D."/>
            <person name="Li C.-Y."/>
            <person name="Huang L."/>
            <person name="Wang Z.-W."/>
            <person name="Zhao X."/>
            <person name="Zhong W.-Y."/>
            <person name="Peng D.-H."/>
            <person name="Ahmad S."/>
            <person name="Lan S."/>
            <person name="Zhang J.-S."/>
            <person name="Tsai W.-C."/>
            <person name="Van De Peer Y."/>
            <person name="Liu Z.-J."/>
        </authorList>
    </citation>
    <scope>NUCLEOTIDE SEQUENCE</scope>
    <source>
        <strain evidence="1">CP</strain>
        <tissue evidence="1">Leaves</tissue>
    </source>
</reference>